<keyword evidence="6" id="KW-0915">Sodium</keyword>
<evidence type="ECO:0000256" key="7">
    <source>
        <dbReference type="RuleBase" id="RU003732"/>
    </source>
</evidence>
<feature type="binding site" evidence="6">
    <location>
        <position position="98"/>
    </location>
    <ligand>
        <name>Na(+)</name>
        <dbReference type="ChEBI" id="CHEBI:29101"/>
        <label>1</label>
    </ligand>
</feature>
<keyword evidence="6" id="KW-0479">Metal-binding</keyword>
<feature type="non-terminal residue" evidence="8">
    <location>
        <position position="658"/>
    </location>
</feature>
<dbReference type="GO" id="GO:0006865">
    <property type="term" value="P:amino acid transport"/>
    <property type="evidence" value="ECO:0007669"/>
    <property type="project" value="TreeGrafter"/>
</dbReference>
<evidence type="ECO:0000313" key="8">
    <source>
        <dbReference type="EMBL" id="CAB4016645.1"/>
    </source>
</evidence>
<feature type="binding site" evidence="6">
    <location>
        <position position="95"/>
    </location>
    <ligand>
        <name>Na(+)</name>
        <dbReference type="ChEBI" id="CHEBI:29101"/>
        <label>1</label>
    </ligand>
</feature>
<evidence type="ECO:0000256" key="3">
    <source>
        <dbReference type="ARBA" id="ARBA00022692"/>
    </source>
</evidence>
<keyword evidence="9" id="KW-1185">Reference proteome</keyword>
<dbReference type="GO" id="GO:0035725">
    <property type="term" value="P:sodium ion transmembrane transport"/>
    <property type="evidence" value="ECO:0007669"/>
    <property type="project" value="TreeGrafter"/>
</dbReference>
<gene>
    <name evidence="8" type="ORF">PACLA_8A076115</name>
</gene>
<dbReference type="SUPFAM" id="SSF161070">
    <property type="entry name" value="SNF-like"/>
    <property type="match status" value="1"/>
</dbReference>
<dbReference type="EMBL" id="CACRXK020009200">
    <property type="protein sequence ID" value="CAB4016645.1"/>
    <property type="molecule type" value="Genomic_DNA"/>
</dbReference>
<proteinExistence type="inferred from homology"/>
<comment type="caution">
    <text evidence="8">The sequence shown here is derived from an EMBL/GenBank/DDBJ whole genome shotgun (WGS) entry which is preliminary data.</text>
</comment>
<dbReference type="PRINTS" id="PR00176">
    <property type="entry name" value="NANEUSMPORT"/>
</dbReference>
<evidence type="ECO:0000256" key="1">
    <source>
        <dbReference type="ARBA" id="ARBA00004141"/>
    </source>
</evidence>
<accession>A0A6S7ICH4</accession>
<keyword evidence="2 7" id="KW-0813">Transport</keyword>
<feature type="binding site" evidence="6">
    <location>
        <position position="467"/>
    </location>
    <ligand>
        <name>Na(+)</name>
        <dbReference type="ChEBI" id="CHEBI:29101"/>
        <label>1</label>
    </ligand>
</feature>
<dbReference type="PANTHER" id="PTHR11616:SF182">
    <property type="entry name" value="TRANSPORTER"/>
    <property type="match status" value="1"/>
</dbReference>
<dbReference type="InterPro" id="IPR000175">
    <property type="entry name" value="Na/ntran_symport"/>
</dbReference>
<dbReference type="InterPro" id="IPR037272">
    <property type="entry name" value="SNS_sf"/>
</dbReference>
<dbReference type="PANTHER" id="PTHR11616">
    <property type="entry name" value="SODIUM/CHLORIDE DEPENDENT TRANSPORTER"/>
    <property type="match status" value="1"/>
</dbReference>
<dbReference type="GO" id="GO:0005886">
    <property type="term" value="C:plasma membrane"/>
    <property type="evidence" value="ECO:0007669"/>
    <property type="project" value="TreeGrafter"/>
</dbReference>
<comment type="similarity">
    <text evidence="7">Belongs to the sodium:neurotransmitter symporter (SNF) (TC 2.A.22) family.</text>
</comment>
<feature type="binding site" evidence="6">
    <location>
        <position position="399"/>
    </location>
    <ligand>
        <name>Na(+)</name>
        <dbReference type="ChEBI" id="CHEBI:29101"/>
        <label>1</label>
    </ligand>
</feature>
<keyword evidence="4" id="KW-1133">Transmembrane helix</keyword>
<dbReference type="AlphaFoldDB" id="A0A6S7ICH4"/>
<keyword evidence="3 7" id="KW-0812">Transmembrane</keyword>
<evidence type="ECO:0000256" key="4">
    <source>
        <dbReference type="ARBA" id="ARBA00022989"/>
    </source>
</evidence>
<feature type="binding site" evidence="6">
    <location>
        <position position="102"/>
    </location>
    <ligand>
        <name>Na(+)</name>
        <dbReference type="ChEBI" id="CHEBI:29101"/>
        <label>1</label>
    </ligand>
</feature>
<feature type="non-terminal residue" evidence="8">
    <location>
        <position position="1"/>
    </location>
</feature>
<dbReference type="Pfam" id="PF00209">
    <property type="entry name" value="SNF"/>
    <property type="match status" value="1"/>
</dbReference>
<name>A0A6S7ICH4_PARCT</name>
<evidence type="ECO:0000256" key="5">
    <source>
        <dbReference type="ARBA" id="ARBA00023136"/>
    </source>
</evidence>
<evidence type="ECO:0000313" key="9">
    <source>
        <dbReference type="Proteomes" id="UP001152795"/>
    </source>
</evidence>
<dbReference type="PROSITE" id="PS00610">
    <property type="entry name" value="NA_NEUROTRAN_SYMP_1"/>
    <property type="match status" value="1"/>
</dbReference>
<keyword evidence="5" id="KW-0472">Membrane</keyword>
<dbReference type="OrthoDB" id="6581954at2759"/>
<comment type="subcellular location">
    <subcellularLocation>
        <location evidence="1">Membrane</location>
        <topology evidence="1">Multi-pass membrane protein</topology>
    </subcellularLocation>
</comment>
<feature type="binding site" evidence="6">
    <location>
        <position position="97"/>
    </location>
    <ligand>
        <name>Na(+)</name>
        <dbReference type="ChEBI" id="CHEBI:29101"/>
        <label>1</label>
    </ligand>
</feature>
<keyword evidence="7" id="KW-0769">Symport</keyword>
<protein>
    <recommendedName>
        <fullName evidence="7">Transporter</fullName>
    </recommendedName>
</protein>
<dbReference type="PROSITE" id="PS50267">
    <property type="entry name" value="NA_NEUROTRAN_SYMP_3"/>
    <property type="match status" value="1"/>
</dbReference>
<evidence type="ECO:0000256" key="6">
    <source>
        <dbReference type="PIRSR" id="PIRSR600175-1"/>
    </source>
</evidence>
<dbReference type="GO" id="GO:0015293">
    <property type="term" value="F:symporter activity"/>
    <property type="evidence" value="ECO:0007669"/>
    <property type="project" value="UniProtKB-KW"/>
</dbReference>
<dbReference type="GO" id="GO:0046872">
    <property type="term" value="F:metal ion binding"/>
    <property type="evidence" value="ECO:0007669"/>
    <property type="project" value="UniProtKB-KW"/>
</dbReference>
<evidence type="ECO:0000256" key="2">
    <source>
        <dbReference type="ARBA" id="ARBA00022448"/>
    </source>
</evidence>
<sequence>TLFGLFWSSFVREDMPVRGEQGIELKLYNPNNEEDDISNGDLGEYIEPENSIKGSNDHSVVVETKTEKETPNGEVSGEKRDTWGNKAEFLLASIGLAVGLGNVWRFPYLCQRNGGGAFLIPYVIFMFIEGIPLMLLEFAIGQKMRGTAVRIWKDIHPALFGVGIGCLMVSLLLCMYYVIVIAWCLLYLFISMTKNLPWASEEVCSKNTEYNTLKDTRDYWKNNYTSSALNATFRNNSQAMYMIAKQKVDNFSDCCVIDPPQWYFYTEVLDISTEIEDYGDGLNGKLVGCLILAWVIVYLCVVKGIKSSGKVVYFTATFPYIILIVLLIRGVTLDGARNGLETFITPDWERLKDVKVWKDAATQMFFTLSLAFGALTAFASYMPYNNQCIHDGYTVVIINCATSMFAGVVVFSILGYRELKTGIAASEVGSGPGLAFMAFSDALLNLDVSPLWAILFFIMLILLGIDSEFGTLEAVIGPLMELGTFPKKMRKEVVTAIVAIVLLLVGLGMVAGNGFYIFQIFDDYAAGIALLVIAMFQCIGVAWIYGNERFADDIEDMTGSRPWIGWRICWKYISPIALFLILDVNSVSDEYRTHSVLNYTSSILPRLADLLCGFLLVCLFAAKGQFPRGSIGSSCRKMALFDTVEATQVQSTTTALSA</sequence>
<feature type="binding site" evidence="6">
    <location>
        <position position="463"/>
    </location>
    <ligand>
        <name>Na(+)</name>
        <dbReference type="ChEBI" id="CHEBI:29101"/>
        <label>1</label>
    </ligand>
</feature>
<organism evidence="8 9">
    <name type="scientific">Paramuricea clavata</name>
    <name type="common">Red gorgonian</name>
    <name type="synonym">Violescent sea-whip</name>
    <dbReference type="NCBI Taxonomy" id="317549"/>
    <lineage>
        <taxon>Eukaryota</taxon>
        <taxon>Metazoa</taxon>
        <taxon>Cnidaria</taxon>
        <taxon>Anthozoa</taxon>
        <taxon>Octocorallia</taxon>
        <taxon>Malacalcyonacea</taxon>
        <taxon>Plexauridae</taxon>
        <taxon>Paramuricea</taxon>
    </lineage>
</organism>
<dbReference type="Proteomes" id="UP001152795">
    <property type="component" value="Unassembled WGS sequence"/>
</dbReference>
<reference evidence="8" key="1">
    <citation type="submission" date="2020-04" db="EMBL/GenBank/DDBJ databases">
        <authorList>
            <person name="Alioto T."/>
            <person name="Alioto T."/>
            <person name="Gomez Garrido J."/>
        </authorList>
    </citation>
    <scope>NUCLEOTIDE SEQUENCE</scope>
    <source>
        <strain evidence="8">A484AB</strain>
    </source>
</reference>
<feature type="binding site" evidence="6">
    <location>
        <position position="466"/>
    </location>
    <ligand>
        <name>Na(+)</name>
        <dbReference type="ChEBI" id="CHEBI:29101"/>
        <label>1</label>
    </ligand>
</feature>